<accession>A0A498IPP3</accession>
<dbReference type="PANTHER" id="PTHR31900">
    <property type="entry name" value="F-BOX/RNI SUPERFAMILY PROTEIN-RELATED"/>
    <property type="match status" value="1"/>
</dbReference>
<feature type="region of interest" description="Disordered" evidence="1">
    <location>
        <begin position="1"/>
        <end position="22"/>
    </location>
</feature>
<dbReference type="PROSITE" id="PS50181">
    <property type="entry name" value="FBOX"/>
    <property type="match status" value="1"/>
</dbReference>
<dbReference type="Gene3D" id="3.80.10.10">
    <property type="entry name" value="Ribonuclease Inhibitor"/>
    <property type="match status" value="1"/>
</dbReference>
<dbReference type="EMBL" id="RDQH01000337">
    <property type="protein sequence ID" value="RXH84027.1"/>
    <property type="molecule type" value="Genomic_DNA"/>
</dbReference>
<dbReference type="CDD" id="cd22160">
    <property type="entry name" value="F-box_AtFBL13-like"/>
    <property type="match status" value="1"/>
</dbReference>
<evidence type="ECO:0000313" key="3">
    <source>
        <dbReference type="EMBL" id="RXH84027.1"/>
    </source>
</evidence>
<protein>
    <recommendedName>
        <fullName evidence="2">F-box domain-containing protein</fullName>
    </recommendedName>
</protein>
<dbReference type="AlphaFoldDB" id="A0A498IPP3"/>
<dbReference type="SUPFAM" id="SSF52047">
    <property type="entry name" value="RNI-like"/>
    <property type="match status" value="1"/>
</dbReference>
<dbReference type="InterPro" id="IPR050232">
    <property type="entry name" value="FBL13/AtMIF1-like"/>
</dbReference>
<dbReference type="InterPro" id="IPR055411">
    <property type="entry name" value="LRR_FXL15/At3g58940/PEG3-like"/>
</dbReference>
<dbReference type="InterPro" id="IPR001810">
    <property type="entry name" value="F-box_dom"/>
</dbReference>
<evidence type="ECO:0000259" key="2">
    <source>
        <dbReference type="PROSITE" id="PS50181"/>
    </source>
</evidence>
<dbReference type="SMART" id="SM00579">
    <property type="entry name" value="FBD"/>
    <property type="match status" value="1"/>
</dbReference>
<dbReference type="InterPro" id="IPR053781">
    <property type="entry name" value="F-box_AtFBL13-like"/>
</dbReference>
<keyword evidence="4" id="KW-1185">Reference proteome</keyword>
<organism evidence="3 4">
    <name type="scientific">Malus domestica</name>
    <name type="common">Apple</name>
    <name type="synonym">Pyrus malus</name>
    <dbReference type="NCBI Taxonomy" id="3750"/>
    <lineage>
        <taxon>Eukaryota</taxon>
        <taxon>Viridiplantae</taxon>
        <taxon>Streptophyta</taxon>
        <taxon>Embryophyta</taxon>
        <taxon>Tracheophyta</taxon>
        <taxon>Spermatophyta</taxon>
        <taxon>Magnoliopsida</taxon>
        <taxon>eudicotyledons</taxon>
        <taxon>Gunneridae</taxon>
        <taxon>Pentapetalae</taxon>
        <taxon>rosids</taxon>
        <taxon>fabids</taxon>
        <taxon>Rosales</taxon>
        <taxon>Rosaceae</taxon>
        <taxon>Amygdaloideae</taxon>
        <taxon>Maleae</taxon>
        <taxon>Malus</taxon>
    </lineage>
</organism>
<dbReference type="Pfam" id="PF08387">
    <property type="entry name" value="FBD"/>
    <property type="match status" value="1"/>
</dbReference>
<dbReference type="Proteomes" id="UP000290289">
    <property type="component" value="Chromosome 11"/>
</dbReference>
<feature type="domain" description="F-box" evidence="2">
    <location>
        <begin position="21"/>
        <end position="69"/>
    </location>
</feature>
<dbReference type="InterPro" id="IPR032675">
    <property type="entry name" value="LRR_dom_sf"/>
</dbReference>
<sequence length="464" mass="53135">MGSNSETRRLKENSKPRAGGEDRISRLPDAVLCHILSLIPTKYAVRSSILSNRWKNIWASVPNLDFEDRSNRCIAEKKYKCDTVGFSTFVDRVLSLRDSSIDIKKFRLHWVCSSDDFSRIDGWIQTAVQHNVVELDLLVETDSSDDFIFEFPQCIFSCKTLVALKVYSNCISYSPPTSGCFLNLKTLYVGAEYPDSDSVEKIFSCCPVLEDLTIMGLLGQYEVLNYKISAPELNTLRLNLPVDVGDHDQNHSIFISCPKLENLVIRQDILSSYIFVNVKSLVKASFTLFFHNAENLQPNFDNRAITCLAGISNVQCLSLSAHHFLKGHCLPAFDNLRELKLVLHDCYHWDLLTELLKRSPILEYLVVEYEEDKECVDDYDEHEYLKHVLYSEHRWSTPESVPICLISHLKTITIRGFKGYPHEKKVAKYLLENGKVLNKMTIHNGLYKELTQKRGSTTCQVELV</sequence>
<dbReference type="SUPFAM" id="SSF81383">
    <property type="entry name" value="F-box domain"/>
    <property type="match status" value="1"/>
</dbReference>
<evidence type="ECO:0000313" key="4">
    <source>
        <dbReference type="Proteomes" id="UP000290289"/>
    </source>
</evidence>
<dbReference type="Pfam" id="PF24758">
    <property type="entry name" value="LRR_At5g56370"/>
    <property type="match status" value="1"/>
</dbReference>
<proteinExistence type="predicted"/>
<dbReference type="InterPro" id="IPR036047">
    <property type="entry name" value="F-box-like_dom_sf"/>
</dbReference>
<reference evidence="3 4" key="1">
    <citation type="submission" date="2018-10" db="EMBL/GenBank/DDBJ databases">
        <title>A high-quality apple genome assembly.</title>
        <authorList>
            <person name="Hu J."/>
        </authorList>
    </citation>
    <scope>NUCLEOTIDE SEQUENCE [LARGE SCALE GENOMIC DNA]</scope>
    <source>
        <strain evidence="4">cv. HFTH1</strain>
        <tissue evidence="3">Young leaf</tissue>
    </source>
</reference>
<dbReference type="Pfam" id="PF00646">
    <property type="entry name" value="F-box"/>
    <property type="match status" value="1"/>
</dbReference>
<name>A0A498IPP3_MALDO</name>
<dbReference type="InterPro" id="IPR006566">
    <property type="entry name" value="FBD"/>
</dbReference>
<gene>
    <name evidence="3" type="ORF">DVH24_026926</name>
</gene>
<dbReference type="PANTHER" id="PTHR31900:SF34">
    <property type="entry name" value="EMB|CAB62440.1-RELATED"/>
    <property type="match status" value="1"/>
</dbReference>
<comment type="caution">
    <text evidence="3">The sequence shown here is derived from an EMBL/GenBank/DDBJ whole genome shotgun (WGS) entry which is preliminary data.</text>
</comment>
<evidence type="ECO:0000256" key="1">
    <source>
        <dbReference type="SAM" id="MobiDB-lite"/>
    </source>
</evidence>